<accession>A0A4S2APD2</accession>
<dbReference type="PROSITE" id="PS51257">
    <property type="entry name" value="PROKAR_LIPOPROTEIN"/>
    <property type="match status" value="1"/>
</dbReference>
<dbReference type="Gene3D" id="1.25.40.390">
    <property type="match status" value="1"/>
</dbReference>
<evidence type="ECO:0000259" key="7">
    <source>
        <dbReference type="Pfam" id="PF14322"/>
    </source>
</evidence>
<dbReference type="InterPro" id="IPR011990">
    <property type="entry name" value="TPR-like_helical_dom_sf"/>
</dbReference>
<name>A0A4S2APD2_9BACE</name>
<comment type="subcellular location">
    <subcellularLocation>
        <location evidence="1">Cell outer membrane</location>
    </subcellularLocation>
</comment>
<dbReference type="RefSeq" id="WP_136014288.1">
    <property type="nucleotide sequence ID" value="NZ_CAOPZM010000057.1"/>
</dbReference>
<keyword evidence="3" id="KW-0732">Signal</keyword>
<dbReference type="SUPFAM" id="SSF48452">
    <property type="entry name" value="TPR-like"/>
    <property type="match status" value="1"/>
</dbReference>
<gene>
    <name evidence="8" type="ORF">E5356_10340</name>
</gene>
<evidence type="ECO:0000256" key="4">
    <source>
        <dbReference type="ARBA" id="ARBA00023136"/>
    </source>
</evidence>
<dbReference type="InterPro" id="IPR033985">
    <property type="entry name" value="SusD-like_N"/>
</dbReference>
<evidence type="ECO:0000313" key="9">
    <source>
        <dbReference type="Proteomes" id="UP000305751"/>
    </source>
</evidence>
<evidence type="ECO:0000256" key="5">
    <source>
        <dbReference type="ARBA" id="ARBA00023237"/>
    </source>
</evidence>
<dbReference type="InterPro" id="IPR012944">
    <property type="entry name" value="SusD_RagB_dom"/>
</dbReference>
<organism evidence="8 9">
    <name type="scientific">Bacteroides acidifaciens</name>
    <dbReference type="NCBI Taxonomy" id="85831"/>
    <lineage>
        <taxon>Bacteria</taxon>
        <taxon>Pseudomonadati</taxon>
        <taxon>Bacteroidota</taxon>
        <taxon>Bacteroidia</taxon>
        <taxon>Bacteroidales</taxon>
        <taxon>Bacteroidaceae</taxon>
        <taxon>Bacteroides</taxon>
    </lineage>
</organism>
<proteinExistence type="inferred from homology"/>
<keyword evidence="9" id="KW-1185">Reference proteome</keyword>
<dbReference type="EMBL" id="SRZA01000028">
    <property type="protein sequence ID" value="TGY02672.1"/>
    <property type="molecule type" value="Genomic_DNA"/>
</dbReference>
<dbReference type="Pfam" id="PF14322">
    <property type="entry name" value="SusD-like_3"/>
    <property type="match status" value="1"/>
</dbReference>
<comment type="similarity">
    <text evidence="2">Belongs to the SusD family.</text>
</comment>
<dbReference type="AlphaFoldDB" id="A0A4S2APD2"/>
<sequence>MKKHIKLLTIGTLLLGGLTGCNDFLDREPLDKVIPEKYFASESDLAAYTINAYPFETVTDAYGINFFGKDNDTDNQASGDSPEFWIPGQKKVPSGEGDWDWKKIRACNYFFDNTLPKFEAGTITGNQDNVKHYIGEMYVIRAYNYYKLLVSLGDLPIITTALPDVEETLVESSKRQPRNKVARFILDDLQKATELLLDNSPGRKNRISKNVAHLLRARVALFEATWEKYHKGTAFVPGGKGWPGNPADVSGFNIDTEIAYFLDEAMKSSKVVGDYIVGKLAENTDTPEGMNASLASINPYYTMFCDENMEGYDEILMWKQFKEGLVTSNLQMELERNGGGSGWTRGMVNSFLMRNGLPIYADGSGYDRNWEKKGVNSTLQNRDSRIVIFTKKPGDANTEDEGDVNYYGNDGTPSHCSIRFIYGDKGSLATTGFIIKKGKHYSSHMANDHSAGTSGGIVFRAAEAMLIYMEASYEKNGRIDATADGYWKALRRRAKVDEDYNKTITATKMSEEAKGDFGAYSHGQLIDATLYNIRRERRNELCAEALRWEDLKRWRACDQLISKPYRVEGMLYWGSDYETQLQDLCKVDPAEGNMSSSDLSNYILPYEKITKNNLIAGQNGFLFTPAHYLNPIGMAVFRQTASDKNDFTSSVVYQNPGWKIEGDTGAQPVE</sequence>
<feature type="domain" description="SusD-like N-terminal" evidence="7">
    <location>
        <begin position="23"/>
        <end position="221"/>
    </location>
</feature>
<dbReference type="GO" id="GO:0009279">
    <property type="term" value="C:cell outer membrane"/>
    <property type="evidence" value="ECO:0007669"/>
    <property type="project" value="UniProtKB-SubCell"/>
</dbReference>
<protein>
    <submittedName>
        <fullName evidence="8">RagB/SusD family nutrient uptake outer membrane protein</fullName>
    </submittedName>
</protein>
<keyword evidence="5" id="KW-0998">Cell outer membrane</keyword>
<evidence type="ECO:0000313" key="8">
    <source>
        <dbReference type="EMBL" id="TGY02672.1"/>
    </source>
</evidence>
<comment type="caution">
    <text evidence="8">The sequence shown here is derived from an EMBL/GenBank/DDBJ whole genome shotgun (WGS) entry which is preliminary data.</text>
</comment>
<evidence type="ECO:0000256" key="3">
    <source>
        <dbReference type="ARBA" id="ARBA00022729"/>
    </source>
</evidence>
<dbReference type="Pfam" id="PF07980">
    <property type="entry name" value="SusD_RagB"/>
    <property type="match status" value="1"/>
</dbReference>
<dbReference type="Proteomes" id="UP000305751">
    <property type="component" value="Unassembled WGS sequence"/>
</dbReference>
<evidence type="ECO:0000256" key="1">
    <source>
        <dbReference type="ARBA" id="ARBA00004442"/>
    </source>
</evidence>
<evidence type="ECO:0000256" key="2">
    <source>
        <dbReference type="ARBA" id="ARBA00006275"/>
    </source>
</evidence>
<evidence type="ECO:0000259" key="6">
    <source>
        <dbReference type="Pfam" id="PF07980"/>
    </source>
</evidence>
<reference evidence="8 9" key="1">
    <citation type="submission" date="2019-04" db="EMBL/GenBank/DDBJ databases">
        <title>Microbes associate with the intestines of laboratory mice.</title>
        <authorList>
            <person name="Navarre W."/>
            <person name="Wong E."/>
            <person name="Huang K."/>
            <person name="Tropini C."/>
            <person name="Ng K."/>
            <person name="Yu B."/>
        </authorList>
    </citation>
    <scope>NUCLEOTIDE SEQUENCE [LARGE SCALE GENOMIC DNA]</scope>
    <source>
        <strain evidence="8 9">NM70_E10</strain>
    </source>
</reference>
<feature type="domain" description="RagB/SusD" evidence="6">
    <location>
        <begin position="337"/>
        <end position="658"/>
    </location>
</feature>
<keyword evidence="4" id="KW-0472">Membrane</keyword>